<reference evidence="3 4" key="1">
    <citation type="journal article" date="2018" name="BMC Genomics">
        <title>Genomic comparison of Trypanosoma conorhini and Trypanosoma rangeli to Trypanosoma cruzi strains of high and low virulence.</title>
        <authorList>
            <person name="Bradwell K.R."/>
            <person name="Koparde V.N."/>
            <person name="Matveyev A.V."/>
            <person name="Serrano M.G."/>
            <person name="Alves J.M."/>
            <person name="Parikh H."/>
            <person name="Huang B."/>
            <person name="Lee V."/>
            <person name="Espinosa-Alvarez O."/>
            <person name="Ortiz P.A."/>
            <person name="Costa-Martins A.G."/>
            <person name="Teixeira M.M."/>
            <person name="Buck G.A."/>
        </authorList>
    </citation>
    <scope>NUCLEOTIDE SEQUENCE [LARGE SCALE GENOMIC DNA]</scope>
    <source>
        <strain evidence="3 4">025E</strain>
    </source>
</reference>
<keyword evidence="4" id="KW-1185">Reference proteome</keyword>
<dbReference type="GeneID" id="40320288"/>
<dbReference type="SUPFAM" id="SSF50729">
    <property type="entry name" value="PH domain-like"/>
    <property type="match status" value="2"/>
</dbReference>
<evidence type="ECO:0000256" key="1">
    <source>
        <dbReference type="SAM" id="MobiDB-lite"/>
    </source>
</evidence>
<sequence>MEVECKVAPPSSACALHQGSLSRFSKASGRFTCFTAFLHSGTGGASGTNAAGGTLYLLDDRDVPFSCILIASNDVIRDSAKAASAFSITRSGGNKTVLKAASAADKKEWMQVIARVIHPSAASVETAAAAAHAAKTEDEDEDEVPAGRKLSPFTSVQEESDAGRAAASSLPSVPKGCEFATASTSSMRGVLLKKGDHFGHYSRRWFELRKGEGLFYAARENPPPKSFRRVSLQGLSATFVEDEGKIIIPPSPSCGRGMVLKCLQPDEFVRWRGAIQVESSCYSPTSHENVADAPAAETSASVPSGTSGEAAAAGCAGHFAGDSSVPFSLTSLGGNSLHSTAIALEQGNLSQAAEAARAFTAMELLELEDLQSDTPCDCAAITEEYLESIGEKYKPVKATAGMEAELQKYYDECLPYGFRATLQRLWQRLFLPIREPYDSVKEHMVLLDLDVERLRDCLKSMLRMYGEEVAVRGAVEELDYILRVYKCVREQLLIRLEIAAFREQPNQCGFPLGVSGTIARMKELQSSNISSTTHHDEVMEAWKTMYQALCTFRLEFDVFDESEETILTMESALNEMGVWLQQHPRGVGCGEGDLR</sequence>
<evidence type="ECO:0000313" key="3">
    <source>
        <dbReference type="EMBL" id="RNF11211.1"/>
    </source>
</evidence>
<feature type="region of interest" description="Disordered" evidence="1">
    <location>
        <begin position="128"/>
        <end position="147"/>
    </location>
</feature>
<proteinExistence type="predicted"/>
<feature type="region of interest" description="Disordered" evidence="1">
    <location>
        <begin position="286"/>
        <end position="307"/>
    </location>
</feature>
<feature type="domain" description="PH" evidence="2">
    <location>
        <begin position="185"/>
        <end position="282"/>
    </location>
</feature>
<dbReference type="InterPro" id="IPR001849">
    <property type="entry name" value="PH_domain"/>
</dbReference>
<dbReference type="OrthoDB" id="248544at2759"/>
<dbReference type="RefSeq" id="XP_029226339.1">
    <property type="nucleotide sequence ID" value="XM_029373552.1"/>
</dbReference>
<dbReference type="InterPro" id="IPR011993">
    <property type="entry name" value="PH-like_dom_sf"/>
</dbReference>
<feature type="region of interest" description="Disordered" evidence="1">
    <location>
        <begin position="152"/>
        <end position="173"/>
    </location>
</feature>
<name>A0A3S5ISH2_9TRYP</name>
<dbReference type="EMBL" id="MKKU01000466">
    <property type="protein sequence ID" value="RNF11211.1"/>
    <property type="molecule type" value="Genomic_DNA"/>
</dbReference>
<dbReference type="Proteomes" id="UP000284403">
    <property type="component" value="Unassembled WGS sequence"/>
</dbReference>
<comment type="caution">
    <text evidence="3">The sequence shown here is derived from an EMBL/GenBank/DDBJ whole genome shotgun (WGS) entry which is preliminary data.</text>
</comment>
<dbReference type="Gene3D" id="2.30.29.30">
    <property type="entry name" value="Pleckstrin-homology domain (PH domain)/Phosphotyrosine-binding domain (PTB)"/>
    <property type="match status" value="1"/>
</dbReference>
<dbReference type="AlphaFoldDB" id="A0A3S5ISH2"/>
<organism evidence="3 4">
    <name type="scientific">Trypanosoma conorhini</name>
    <dbReference type="NCBI Taxonomy" id="83891"/>
    <lineage>
        <taxon>Eukaryota</taxon>
        <taxon>Discoba</taxon>
        <taxon>Euglenozoa</taxon>
        <taxon>Kinetoplastea</taxon>
        <taxon>Metakinetoplastina</taxon>
        <taxon>Trypanosomatida</taxon>
        <taxon>Trypanosomatidae</taxon>
        <taxon>Trypanosoma</taxon>
    </lineage>
</organism>
<feature type="domain" description="PH" evidence="2">
    <location>
        <begin position="15"/>
        <end position="120"/>
    </location>
</feature>
<gene>
    <name evidence="3" type="ORF">Tco025E_06677</name>
</gene>
<evidence type="ECO:0000259" key="2">
    <source>
        <dbReference type="SMART" id="SM00233"/>
    </source>
</evidence>
<dbReference type="SMART" id="SM00233">
    <property type="entry name" value="PH"/>
    <property type="match status" value="2"/>
</dbReference>
<evidence type="ECO:0000313" key="4">
    <source>
        <dbReference type="Proteomes" id="UP000284403"/>
    </source>
</evidence>
<accession>A0A3S5ISH2</accession>
<protein>
    <recommendedName>
        <fullName evidence="2">PH domain-containing protein</fullName>
    </recommendedName>
</protein>